<keyword evidence="2" id="KW-0812">Transmembrane</keyword>
<keyword evidence="4" id="KW-1185">Reference proteome</keyword>
<name>A0ABM0NXU8_PRUMU</name>
<keyword evidence="2" id="KW-0472">Membrane</keyword>
<dbReference type="RefSeq" id="XP_008231417.2">
    <property type="nucleotide sequence ID" value="XM_008233195.2"/>
</dbReference>
<reference evidence="4" key="1">
    <citation type="journal article" date="2012" name="Nat. Commun.">
        <title>The genome of Prunus mume.</title>
        <authorList>
            <person name="Zhang Q."/>
            <person name="Chen W."/>
            <person name="Sun L."/>
            <person name="Zhao F."/>
            <person name="Huang B."/>
            <person name="Yang W."/>
            <person name="Tao Y."/>
            <person name="Wang J."/>
            <person name="Yuan Z."/>
            <person name="Fan G."/>
            <person name="Xing Z."/>
            <person name="Han C."/>
            <person name="Pan H."/>
            <person name="Zhong X."/>
            <person name="Shi W."/>
            <person name="Liang X."/>
            <person name="Du D."/>
            <person name="Sun F."/>
            <person name="Xu Z."/>
            <person name="Hao R."/>
            <person name="Lv T."/>
            <person name="Lv Y."/>
            <person name="Zheng Z."/>
            <person name="Sun M."/>
            <person name="Luo L."/>
            <person name="Cai M."/>
            <person name="Gao Y."/>
            <person name="Wang J."/>
            <person name="Yin Y."/>
            <person name="Xu X."/>
            <person name="Cheng T."/>
            <person name="Wang J."/>
        </authorList>
    </citation>
    <scope>NUCLEOTIDE SEQUENCE [LARGE SCALE GENOMIC DNA]</scope>
</reference>
<feature type="transmembrane region" description="Helical" evidence="2">
    <location>
        <begin position="428"/>
        <end position="447"/>
    </location>
</feature>
<evidence type="ECO:0000313" key="5">
    <source>
        <dbReference type="RefSeq" id="XP_008231417.2"/>
    </source>
</evidence>
<dbReference type="InterPro" id="IPR036770">
    <property type="entry name" value="Ankyrin_rpt-contain_sf"/>
</dbReference>
<dbReference type="SUPFAM" id="SSF48403">
    <property type="entry name" value="Ankyrin repeat"/>
    <property type="match status" value="1"/>
</dbReference>
<dbReference type="PROSITE" id="PS50297">
    <property type="entry name" value="ANK_REP_REGION"/>
    <property type="match status" value="1"/>
</dbReference>
<dbReference type="Pfam" id="PF13962">
    <property type="entry name" value="PGG"/>
    <property type="match status" value="1"/>
</dbReference>
<proteinExistence type="predicted"/>
<dbReference type="PANTHER" id="PTHR24177:SF434">
    <property type="entry name" value="PGG DOMAIN-CONTAINING PROTEIN"/>
    <property type="match status" value="1"/>
</dbReference>
<sequence>MVGEEAENPNLCVPLYRAALKNDWKAAKKIIDKEPSIVRANIAQGSYTALHVAAGAGHVRFVEKLMGMALTDLRLLDERGNTAFCVAAAVGNVKIAKIMMRRDPGLPRQRGFEGHTPLYIAALFGHQKMVSYLYSEPTYRDSQEDLPRLFFTSIDNGLYDFFGHKNPEQALVKQLWLEVAREGKATLIDVLTSPSHLLFDAMEIGNCEFVAQLIYECPGLVWERNSKGWTIIHAAVWHRHETIFSLIYEVGIVKNVIATFRDKEDGSTLLHLAARSAPEVKKIVQPSYIQMKNSKGETPQELFTSEHAMLLKDGQTWMNGTAQSCTIVSTLIASALFAAEVTVIMGNHPVKTAPFRIFIISDAIAFLLALAATLTFSAILTSRYAERDFLSALSWRLKMGLALLFFSITAMMITFSSAFFIAYCGKDVFSILVTGCAGVPVLLYVFLQFPLLKDIFASTFSSTSIFKQSEPVLL</sequence>
<reference evidence="5" key="2">
    <citation type="submission" date="2025-08" db="UniProtKB">
        <authorList>
            <consortium name="RefSeq"/>
        </authorList>
    </citation>
    <scope>IDENTIFICATION</scope>
</reference>
<dbReference type="Proteomes" id="UP000694861">
    <property type="component" value="Linkage group LG5"/>
</dbReference>
<feature type="transmembrane region" description="Helical" evidence="2">
    <location>
        <begin position="401"/>
        <end position="422"/>
    </location>
</feature>
<dbReference type="PANTHER" id="PTHR24177">
    <property type="entry name" value="CASKIN"/>
    <property type="match status" value="1"/>
</dbReference>
<dbReference type="GeneID" id="103330598"/>
<organism evidence="4 5">
    <name type="scientific">Prunus mume</name>
    <name type="common">Japanese apricot</name>
    <name type="synonym">Armeniaca mume</name>
    <dbReference type="NCBI Taxonomy" id="102107"/>
    <lineage>
        <taxon>Eukaryota</taxon>
        <taxon>Viridiplantae</taxon>
        <taxon>Streptophyta</taxon>
        <taxon>Embryophyta</taxon>
        <taxon>Tracheophyta</taxon>
        <taxon>Spermatophyta</taxon>
        <taxon>Magnoliopsida</taxon>
        <taxon>eudicotyledons</taxon>
        <taxon>Gunneridae</taxon>
        <taxon>Pentapetalae</taxon>
        <taxon>rosids</taxon>
        <taxon>fabids</taxon>
        <taxon>Rosales</taxon>
        <taxon>Rosaceae</taxon>
        <taxon>Amygdaloideae</taxon>
        <taxon>Amygdaleae</taxon>
        <taxon>Prunus</taxon>
    </lineage>
</organism>
<evidence type="ECO:0000256" key="2">
    <source>
        <dbReference type="SAM" id="Phobius"/>
    </source>
</evidence>
<dbReference type="Gene3D" id="1.25.40.20">
    <property type="entry name" value="Ankyrin repeat-containing domain"/>
    <property type="match status" value="2"/>
</dbReference>
<dbReference type="InterPro" id="IPR002110">
    <property type="entry name" value="Ankyrin_rpt"/>
</dbReference>
<protein>
    <submittedName>
        <fullName evidence="5">Ankyrin repeat and protein kinase domain-containing protein 1-like</fullName>
    </submittedName>
</protein>
<dbReference type="Pfam" id="PF12796">
    <property type="entry name" value="Ank_2"/>
    <property type="match status" value="1"/>
</dbReference>
<feature type="domain" description="PGG" evidence="3">
    <location>
        <begin position="316"/>
        <end position="421"/>
    </location>
</feature>
<keyword evidence="2" id="KW-1133">Transmembrane helix</keyword>
<feature type="transmembrane region" description="Helical" evidence="2">
    <location>
        <begin position="357"/>
        <end position="380"/>
    </location>
</feature>
<dbReference type="InterPro" id="IPR026961">
    <property type="entry name" value="PGG_dom"/>
</dbReference>
<evidence type="ECO:0000259" key="3">
    <source>
        <dbReference type="Pfam" id="PF13962"/>
    </source>
</evidence>
<feature type="transmembrane region" description="Helical" evidence="2">
    <location>
        <begin position="325"/>
        <end position="345"/>
    </location>
</feature>
<accession>A0ABM0NXU8</accession>
<evidence type="ECO:0000256" key="1">
    <source>
        <dbReference type="PROSITE-ProRule" id="PRU00023"/>
    </source>
</evidence>
<keyword evidence="1" id="KW-0040">ANK repeat</keyword>
<feature type="repeat" description="ANK" evidence="1">
    <location>
        <begin position="113"/>
        <end position="145"/>
    </location>
</feature>
<dbReference type="PROSITE" id="PS50088">
    <property type="entry name" value="ANK_REPEAT"/>
    <property type="match status" value="1"/>
</dbReference>
<evidence type="ECO:0000313" key="4">
    <source>
        <dbReference type="Proteomes" id="UP000694861"/>
    </source>
</evidence>
<dbReference type="SMART" id="SM00248">
    <property type="entry name" value="ANK"/>
    <property type="match status" value="5"/>
</dbReference>
<gene>
    <name evidence="5" type="primary">LOC103330598</name>
</gene>